<keyword evidence="4" id="KW-0964">Secreted</keyword>
<evidence type="ECO:0000256" key="8">
    <source>
        <dbReference type="ARBA" id="ARBA00023288"/>
    </source>
</evidence>
<evidence type="ECO:0000313" key="12">
    <source>
        <dbReference type="Proteomes" id="UP000594260"/>
    </source>
</evidence>
<dbReference type="OrthoDB" id="5945655at2759"/>
<dbReference type="GO" id="GO:0005615">
    <property type="term" value="C:extracellular space"/>
    <property type="evidence" value="ECO:0007669"/>
    <property type="project" value="TreeGrafter"/>
</dbReference>
<dbReference type="OMA" id="IQVERCH"/>
<dbReference type="InterPro" id="IPR005817">
    <property type="entry name" value="Wnt"/>
</dbReference>
<dbReference type="GO" id="GO:0005125">
    <property type="term" value="F:cytokine activity"/>
    <property type="evidence" value="ECO:0007669"/>
    <property type="project" value="TreeGrafter"/>
</dbReference>
<evidence type="ECO:0000256" key="5">
    <source>
        <dbReference type="ARBA" id="ARBA00022530"/>
    </source>
</evidence>
<dbReference type="RefSeq" id="XP_022652397.1">
    <property type="nucleotide sequence ID" value="XM_022796662.1"/>
</dbReference>
<dbReference type="AlphaFoldDB" id="A0A7M7JIB6"/>
<dbReference type="GO" id="GO:0000902">
    <property type="term" value="P:cell morphogenesis"/>
    <property type="evidence" value="ECO:0007669"/>
    <property type="project" value="UniProtKB-ARBA"/>
</dbReference>
<proteinExistence type="inferred from homology"/>
<dbReference type="Pfam" id="PF00110">
    <property type="entry name" value="wnt"/>
    <property type="match status" value="2"/>
</dbReference>
<keyword evidence="6 9" id="KW-0879">Wnt signaling pathway</keyword>
<keyword evidence="7" id="KW-1015">Disulfide bond</keyword>
<dbReference type="KEGG" id="vde:111246677"/>
<dbReference type="GO" id="GO:0060070">
    <property type="term" value="P:canonical Wnt signaling pathway"/>
    <property type="evidence" value="ECO:0007669"/>
    <property type="project" value="TreeGrafter"/>
</dbReference>
<keyword evidence="10" id="KW-0732">Signal</keyword>
<evidence type="ECO:0000256" key="3">
    <source>
        <dbReference type="ARBA" id="ARBA00022473"/>
    </source>
</evidence>
<evidence type="ECO:0000256" key="7">
    <source>
        <dbReference type="ARBA" id="ARBA00023157"/>
    </source>
</evidence>
<feature type="signal peptide" evidence="10">
    <location>
        <begin position="1"/>
        <end position="21"/>
    </location>
</feature>
<evidence type="ECO:0000256" key="6">
    <source>
        <dbReference type="ARBA" id="ARBA00022687"/>
    </source>
</evidence>
<dbReference type="InterPro" id="IPR043158">
    <property type="entry name" value="Wnt_C"/>
</dbReference>
<dbReference type="PRINTS" id="PR01349">
    <property type="entry name" value="WNTPROTEIN"/>
</dbReference>
<keyword evidence="8" id="KW-0449">Lipoprotein</keyword>
<dbReference type="FunFam" id="3.30.2460.20:FF:000001">
    <property type="entry name" value="Wnt homolog"/>
    <property type="match status" value="1"/>
</dbReference>
<comment type="function">
    <text evidence="9">Ligand for members of the frizzled family of seven transmembrane receptors.</text>
</comment>
<dbReference type="GO" id="GO:0045165">
    <property type="term" value="P:cell fate commitment"/>
    <property type="evidence" value="ECO:0007669"/>
    <property type="project" value="TreeGrafter"/>
</dbReference>
<dbReference type="SMART" id="SM00097">
    <property type="entry name" value="WNT1"/>
    <property type="match status" value="1"/>
</dbReference>
<dbReference type="Proteomes" id="UP000594260">
    <property type="component" value="Unplaced"/>
</dbReference>
<reference evidence="11" key="1">
    <citation type="submission" date="2021-01" db="UniProtKB">
        <authorList>
            <consortium name="EnsemblMetazoa"/>
        </authorList>
    </citation>
    <scope>IDENTIFICATION</scope>
</reference>
<dbReference type="EnsemblMetazoa" id="XM_022796663">
    <property type="protein sequence ID" value="XP_022652398"/>
    <property type="gene ID" value="LOC111246677"/>
</dbReference>
<evidence type="ECO:0000256" key="1">
    <source>
        <dbReference type="ARBA" id="ARBA00004498"/>
    </source>
</evidence>
<dbReference type="InterPro" id="IPR018161">
    <property type="entry name" value="Wnt_CS"/>
</dbReference>
<dbReference type="RefSeq" id="XP_022652396.1">
    <property type="nucleotide sequence ID" value="XM_022796661.1"/>
</dbReference>
<name>A0A7M7JIB6_VARDE</name>
<dbReference type="Gene3D" id="3.30.2460.20">
    <property type="match status" value="1"/>
</dbReference>
<dbReference type="CDD" id="cd19337">
    <property type="entry name" value="Wnt_Wnt5"/>
    <property type="match status" value="1"/>
</dbReference>
<evidence type="ECO:0000256" key="4">
    <source>
        <dbReference type="ARBA" id="ARBA00022525"/>
    </source>
</evidence>
<dbReference type="GO" id="GO:0005109">
    <property type="term" value="F:frizzled binding"/>
    <property type="evidence" value="ECO:0007669"/>
    <property type="project" value="TreeGrafter"/>
</dbReference>
<comment type="subcellular location">
    <subcellularLocation>
        <location evidence="1 9">Secreted</location>
        <location evidence="1 9">Extracellular space</location>
        <location evidence="1 9">Extracellular matrix</location>
    </subcellularLocation>
</comment>
<dbReference type="GO" id="GO:0007517">
    <property type="term" value="P:muscle organ development"/>
    <property type="evidence" value="ECO:0007669"/>
    <property type="project" value="UniProtKB-ARBA"/>
</dbReference>
<keyword evidence="5" id="KW-0272">Extracellular matrix</keyword>
<keyword evidence="12" id="KW-1185">Reference proteome</keyword>
<evidence type="ECO:0000313" key="11">
    <source>
        <dbReference type="EnsemblMetazoa" id="XP_022652396"/>
    </source>
</evidence>
<dbReference type="GeneID" id="111246677"/>
<dbReference type="GO" id="GO:0030182">
    <property type="term" value="P:neuron differentiation"/>
    <property type="evidence" value="ECO:0007669"/>
    <property type="project" value="TreeGrafter"/>
</dbReference>
<dbReference type="InParanoid" id="A0A7M7JIB6"/>
<evidence type="ECO:0000256" key="2">
    <source>
        <dbReference type="ARBA" id="ARBA00005683"/>
    </source>
</evidence>
<dbReference type="RefSeq" id="XP_022652398.1">
    <property type="nucleotide sequence ID" value="XM_022796663.1"/>
</dbReference>
<dbReference type="PROSITE" id="PS00246">
    <property type="entry name" value="WNT1"/>
    <property type="match status" value="1"/>
</dbReference>
<sequence length="396" mass="44549">MCVFWIHTTVLLAAVITTAQTYWLSLGFQQDVLMHNGYQSDQGEAPGGPLGPPDSRDEFCKDLRGLSKGQSKLCLLYEDHMPHVGRGALMGIEECQYQFRDMKWNCSTTHDDSVLGPVLNQGSKETAFAHAIAAAGVVHTVARACRDGNLRSCGCSNEERPNNLHKEWIWGGCGDNIAYGYRFTEGFVDLPEREQKYGKNTPQQGKKLMNLHNNEVGRRGYDGPNCVRSFVNSKIEQISRRDKSVIRAMRLTCKCHGVSGSCSVITCWKQLSPFRAVGEHIRNKYDLATQVKLNKRGRLQVRSKRHIRTPTADDLIFIKDSPDYCTFNSTAGSFGTRDRRCNKASNGPDGCSQMCCGRGYTTKRMKVKERCKCKFQWCCYVECKTCTNIVEITTCK</sequence>
<feature type="chain" id="PRO_5033914692" description="Protein Wnt" evidence="10">
    <location>
        <begin position="22"/>
        <end position="396"/>
    </location>
</feature>
<keyword evidence="3 9" id="KW-0217">Developmental protein</keyword>
<accession>A0A7M7JIB6</accession>
<dbReference type="EnsemblMetazoa" id="XM_022796662">
    <property type="protein sequence ID" value="XP_022652397"/>
    <property type="gene ID" value="LOC111246677"/>
</dbReference>
<protein>
    <recommendedName>
        <fullName evidence="9">Protein Wnt</fullName>
    </recommendedName>
</protein>
<organism evidence="11 12">
    <name type="scientific">Varroa destructor</name>
    <name type="common">Honeybee mite</name>
    <dbReference type="NCBI Taxonomy" id="109461"/>
    <lineage>
        <taxon>Eukaryota</taxon>
        <taxon>Metazoa</taxon>
        <taxon>Ecdysozoa</taxon>
        <taxon>Arthropoda</taxon>
        <taxon>Chelicerata</taxon>
        <taxon>Arachnida</taxon>
        <taxon>Acari</taxon>
        <taxon>Parasitiformes</taxon>
        <taxon>Mesostigmata</taxon>
        <taxon>Gamasina</taxon>
        <taxon>Dermanyssoidea</taxon>
        <taxon>Varroidae</taxon>
        <taxon>Varroa</taxon>
    </lineage>
</organism>
<dbReference type="EnsemblMetazoa" id="XM_022796661">
    <property type="protein sequence ID" value="XP_022652396"/>
    <property type="gene ID" value="LOC111246677"/>
</dbReference>
<dbReference type="PANTHER" id="PTHR12027">
    <property type="entry name" value="WNT RELATED"/>
    <property type="match status" value="1"/>
</dbReference>
<evidence type="ECO:0000256" key="10">
    <source>
        <dbReference type="SAM" id="SignalP"/>
    </source>
</evidence>
<evidence type="ECO:0000256" key="9">
    <source>
        <dbReference type="RuleBase" id="RU003500"/>
    </source>
</evidence>
<comment type="similarity">
    <text evidence="2 9">Belongs to the Wnt family.</text>
</comment>